<reference evidence="2 3" key="1">
    <citation type="submission" date="2024-06" db="EMBL/GenBank/DDBJ databases">
        <title>The Natural Products Discovery Center: Release of the First 8490 Sequenced Strains for Exploring Actinobacteria Biosynthetic Diversity.</title>
        <authorList>
            <person name="Kalkreuter E."/>
            <person name="Kautsar S.A."/>
            <person name="Yang D."/>
            <person name="Bader C.D."/>
            <person name="Teijaro C.N."/>
            <person name="Fluegel L."/>
            <person name="Davis C.M."/>
            <person name="Simpson J.R."/>
            <person name="Lauterbach L."/>
            <person name="Steele A.D."/>
            <person name="Gui C."/>
            <person name="Meng S."/>
            <person name="Li G."/>
            <person name="Viehrig K."/>
            <person name="Ye F."/>
            <person name="Su P."/>
            <person name="Kiefer A.F."/>
            <person name="Nichols A."/>
            <person name="Cepeda A.J."/>
            <person name="Yan W."/>
            <person name="Fan B."/>
            <person name="Jiang Y."/>
            <person name="Adhikari A."/>
            <person name="Zheng C.-J."/>
            <person name="Schuster L."/>
            <person name="Cowan T.M."/>
            <person name="Smanski M.J."/>
            <person name="Chevrette M.G."/>
            <person name="De Carvalho L.P.S."/>
            <person name="Shen B."/>
        </authorList>
    </citation>
    <scope>NUCLEOTIDE SEQUENCE [LARGE SCALE GENOMIC DNA]</scope>
    <source>
        <strain evidence="2 3">NPDC006337</strain>
    </source>
</reference>
<proteinExistence type="predicted"/>
<protein>
    <submittedName>
        <fullName evidence="2">CbtB-domain containing protein</fullName>
    </submittedName>
</protein>
<name>A0ABV2W275_9ACTN</name>
<gene>
    <name evidence="2" type="ORF">ABZ508_09720</name>
</gene>
<keyword evidence="1" id="KW-1133">Transmembrane helix</keyword>
<accession>A0ABV2W275</accession>
<feature type="transmembrane region" description="Helical" evidence="1">
    <location>
        <begin position="24"/>
        <end position="42"/>
    </location>
</feature>
<sequence length="78" mass="7886">MSASATPQARPAAGLVVHPLRDGLIAAAAVILALVALDAVFLDQGALLSPVLGKVAASANYVHEFAHDGRHLLAGPCH</sequence>
<keyword evidence="1" id="KW-0472">Membrane</keyword>
<dbReference type="Proteomes" id="UP001550378">
    <property type="component" value="Unassembled WGS sequence"/>
</dbReference>
<dbReference type="RefSeq" id="WP_189906710.1">
    <property type="nucleotide sequence ID" value="NZ_JBEXZO010000027.1"/>
</dbReference>
<keyword evidence="3" id="KW-1185">Reference proteome</keyword>
<evidence type="ECO:0000313" key="2">
    <source>
        <dbReference type="EMBL" id="MEU0707638.1"/>
    </source>
</evidence>
<dbReference type="EMBL" id="JBEXZR010000006">
    <property type="protein sequence ID" value="MEU0707638.1"/>
    <property type="molecule type" value="Genomic_DNA"/>
</dbReference>
<comment type="caution">
    <text evidence="2">The sequence shown here is derived from an EMBL/GenBank/DDBJ whole genome shotgun (WGS) entry which is preliminary data.</text>
</comment>
<organism evidence="2 3">
    <name type="scientific">Streptomyces lavendulocolor</name>
    <dbReference type="NCBI Taxonomy" id="67316"/>
    <lineage>
        <taxon>Bacteria</taxon>
        <taxon>Bacillati</taxon>
        <taxon>Actinomycetota</taxon>
        <taxon>Actinomycetes</taxon>
        <taxon>Kitasatosporales</taxon>
        <taxon>Streptomycetaceae</taxon>
        <taxon>Streptomyces</taxon>
    </lineage>
</organism>
<keyword evidence="1" id="KW-0812">Transmembrane</keyword>
<evidence type="ECO:0000256" key="1">
    <source>
        <dbReference type="SAM" id="Phobius"/>
    </source>
</evidence>
<evidence type="ECO:0000313" key="3">
    <source>
        <dbReference type="Proteomes" id="UP001550378"/>
    </source>
</evidence>